<dbReference type="Gene3D" id="2.60.120.920">
    <property type="match status" value="1"/>
</dbReference>
<evidence type="ECO:0000313" key="2">
    <source>
        <dbReference type="Proteomes" id="UP000324800"/>
    </source>
</evidence>
<name>A0A5J4TYU2_9EUKA</name>
<reference evidence="1 2" key="1">
    <citation type="submission" date="2019-03" db="EMBL/GenBank/DDBJ databases">
        <title>Single cell metagenomics reveals metabolic interactions within the superorganism composed of flagellate Streblomastix strix and complex community of Bacteroidetes bacteria on its surface.</title>
        <authorList>
            <person name="Treitli S.C."/>
            <person name="Kolisko M."/>
            <person name="Husnik F."/>
            <person name="Keeling P."/>
            <person name="Hampl V."/>
        </authorList>
    </citation>
    <scope>NUCLEOTIDE SEQUENCE [LARGE SCALE GENOMIC DNA]</scope>
    <source>
        <strain evidence="1">ST1C</strain>
    </source>
</reference>
<dbReference type="Proteomes" id="UP000324800">
    <property type="component" value="Unassembled WGS sequence"/>
</dbReference>
<comment type="caution">
    <text evidence="1">The sequence shown here is derived from an EMBL/GenBank/DDBJ whole genome shotgun (WGS) entry which is preliminary data.</text>
</comment>
<gene>
    <name evidence="1" type="ORF">EZS28_040836</name>
</gene>
<protein>
    <submittedName>
        <fullName evidence="1">Uncharacterized protein</fullName>
    </submittedName>
</protein>
<organism evidence="1 2">
    <name type="scientific">Streblomastix strix</name>
    <dbReference type="NCBI Taxonomy" id="222440"/>
    <lineage>
        <taxon>Eukaryota</taxon>
        <taxon>Metamonada</taxon>
        <taxon>Preaxostyla</taxon>
        <taxon>Oxymonadida</taxon>
        <taxon>Streblomastigidae</taxon>
        <taxon>Streblomastix</taxon>
    </lineage>
</organism>
<sequence length="125" mass="14171">MGKFRRIGIVDVNKDIPNDYNIGMDEFSLSYDGSSGQITHSGQFICKNDLFINDDIVTLEVYLPPLETILLNQQHQKDSNISTTTITSYRNGELNFKTPTLSFKVKDKTQVNCLEGIPEAFRFCV</sequence>
<accession>A0A5J4TYU2</accession>
<dbReference type="EMBL" id="SNRW01022658">
    <property type="protein sequence ID" value="KAA6363636.1"/>
    <property type="molecule type" value="Genomic_DNA"/>
</dbReference>
<proteinExistence type="predicted"/>
<evidence type="ECO:0000313" key="1">
    <source>
        <dbReference type="EMBL" id="KAA6363636.1"/>
    </source>
</evidence>
<dbReference type="InterPro" id="IPR043136">
    <property type="entry name" value="B30.2/SPRY_sf"/>
</dbReference>
<dbReference type="AlphaFoldDB" id="A0A5J4TYU2"/>